<proteinExistence type="inferred from homology"/>
<accession>A0AAW1RAN7</accession>
<sequence length="457" mass="51030">MADRGAAQDNSLYGALAGAWNYATTSISSFLGYEDLDVVNPQSSSAEKVDKVDADDQRQKAFVNYKDYIGRDITSLVTLPVWIMEPYTMLQKVAEIMEYTELLDRAAVTEDPYERLAWVTAFCIGPFGGNERTWKPFNPILGETFELDLGENSVRFLAEQVSHHPPIAAAHAENERWVYDIVSAPTTKFLGNSVDIYPVGRSRMRLRATGEVFSLVPPNSTAHNVIIGSTWVDCHGDFTVLNATTGAKASLYFTPCGWFGSGRYEVTGHIFDEEGRKVYALQGAWNSHLSMVRCNAEGEALPDAPTVELWKCKEKPKGDKYGFTHFSRFLNSGKGIAPLSSDSRRRPDRYALELGDHSAAGSEKYALEEKQRAERRERERRRETWAPRWFRTPAGDPPVYPGEYSPAECPMWEWTGAYLEHQRAPALPADADCVGKGFCPWQFPEIHEDGAGASGAQ</sequence>
<evidence type="ECO:0000256" key="1">
    <source>
        <dbReference type="ARBA" id="ARBA00008842"/>
    </source>
</evidence>
<dbReference type="InterPro" id="IPR018494">
    <property type="entry name" value="Oxysterol-bd_CS"/>
</dbReference>
<gene>
    <name evidence="4" type="ORF">WJX81_004342</name>
</gene>
<dbReference type="InterPro" id="IPR037239">
    <property type="entry name" value="OSBP_sf"/>
</dbReference>
<feature type="compositionally biased region" description="Basic and acidic residues" evidence="3">
    <location>
        <begin position="365"/>
        <end position="382"/>
    </location>
</feature>
<evidence type="ECO:0000313" key="4">
    <source>
        <dbReference type="EMBL" id="KAK9830605.1"/>
    </source>
</evidence>
<dbReference type="GO" id="GO:0005829">
    <property type="term" value="C:cytosol"/>
    <property type="evidence" value="ECO:0007669"/>
    <property type="project" value="TreeGrafter"/>
</dbReference>
<dbReference type="AlphaFoldDB" id="A0AAW1RAN7"/>
<dbReference type="PROSITE" id="PS01013">
    <property type="entry name" value="OSBP"/>
    <property type="match status" value="1"/>
</dbReference>
<comment type="similarity">
    <text evidence="1 2">Belongs to the OSBP family.</text>
</comment>
<dbReference type="EMBL" id="JALJOU010000050">
    <property type="protein sequence ID" value="KAK9830605.1"/>
    <property type="molecule type" value="Genomic_DNA"/>
</dbReference>
<feature type="region of interest" description="Disordered" evidence="3">
    <location>
        <begin position="361"/>
        <end position="382"/>
    </location>
</feature>
<dbReference type="InterPro" id="IPR000648">
    <property type="entry name" value="Oxysterol-bd"/>
</dbReference>
<dbReference type="FunFam" id="2.40.160.120:FF:000001">
    <property type="entry name" value="Oxysterol-binding protein"/>
    <property type="match status" value="1"/>
</dbReference>
<organism evidence="4 5">
    <name type="scientific">Elliptochloris bilobata</name>
    <dbReference type="NCBI Taxonomy" id="381761"/>
    <lineage>
        <taxon>Eukaryota</taxon>
        <taxon>Viridiplantae</taxon>
        <taxon>Chlorophyta</taxon>
        <taxon>core chlorophytes</taxon>
        <taxon>Trebouxiophyceae</taxon>
        <taxon>Trebouxiophyceae incertae sedis</taxon>
        <taxon>Elliptochloris clade</taxon>
        <taxon>Elliptochloris</taxon>
    </lineage>
</organism>
<dbReference type="PANTHER" id="PTHR10972">
    <property type="entry name" value="OXYSTEROL-BINDING PROTEIN-RELATED"/>
    <property type="match status" value="1"/>
</dbReference>
<keyword evidence="5" id="KW-1185">Reference proteome</keyword>
<evidence type="ECO:0000256" key="2">
    <source>
        <dbReference type="RuleBase" id="RU003844"/>
    </source>
</evidence>
<dbReference type="GO" id="GO:0032934">
    <property type="term" value="F:sterol binding"/>
    <property type="evidence" value="ECO:0007669"/>
    <property type="project" value="TreeGrafter"/>
</dbReference>
<dbReference type="Gene3D" id="2.40.160.120">
    <property type="match status" value="1"/>
</dbReference>
<name>A0AAW1RAN7_9CHLO</name>
<comment type="caution">
    <text evidence="4">The sequence shown here is derived from an EMBL/GenBank/DDBJ whole genome shotgun (WGS) entry which is preliminary data.</text>
</comment>
<protein>
    <recommendedName>
        <fullName evidence="6">Oxysterol-binding protein</fullName>
    </recommendedName>
</protein>
<evidence type="ECO:0008006" key="6">
    <source>
        <dbReference type="Google" id="ProtNLM"/>
    </source>
</evidence>
<reference evidence="4 5" key="1">
    <citation type="journal article" date="2024" name="Nat. Commun.">
        <title>Phylogenomics reveals the evolutionary origins of lichenization in chlorophyte algae.</title>
        <authorList>
            <person name="Puginier C."/>
            <person name="Libourel C."/>
            <person name="Otte J."/>
            <person name="Skaloud P."/>
            <person name="Haon M."/>
            <person name="Grisel S."/>
            <person name="Petersen M."/>
            <person name="Berrin J.G."/>
            <person name="Delaux P.M."/>
            <person name="Dal Grande F."/>
            <person name="Keller J."/>
        </authorList>
    </citation>
    <scope>NUCLEOTIDE SEQUENCE [LARGE SCALE GENOMIC DNA]</scope>
    <source>
        <strain evidence="4 5">SAG 245.80</strain>
    </source>
</reference>
<dbReference type="PANTHER" id="PTHR10972:SF136">
    <property type="entry name" value="OXYSTEROL-BINDING PROTEIN 8"/>
    <property type="match status" value="1"/>
</dbReference>
<evidence type="ECO:0000313" key="5">
    <source>
        <dbReference type="Proteomes" id="UP001445335"/>
    </source>
</evidence>
<dbReference type="Pfam" id="PF01237">
    <property type="entry name" value="Oxysterol_BP"/>
    <property type="match status" value="1"/>
</dbReference>
<evidence type="ECO:0000256" key="3">
    <source>
        <dbReference type="SAM" id="MobiDB-lite"/>
    </source>
</evidence>
<dbReference type="GO" id="GO:0016020">
    <property type="term" value="C:membrane"/>
    <property type="evidence" value="ECO:0007669"/>
    <property type="project" value="TreeGrafter"/>
</dbReference>
<dbReference type="SUPFAM" id="SSF144000">
    <property type="entry name" value="Oxysterol-binding protein-like"/>
    <property type="match status" value="1"/>
</dbReference>
<dbReference type="Proteomes" id="UP001445335">
    <property type="component" value="Unassembled WGS sequence"/>
</dbReference>
<dbReference type="GO" id="GO:0120009">
    <property type="term" value="P:intermembrane lipid transfer"/>
    <property type="evidence" value="ECO:0007669"/>
    <property type="project" value="UniProtKB-ARBA"/>
</dbReference>
<dbReference type="Gene3D" id="3.30.70.3490">
    <property type="match status" value="1"/>
</dbReference>